<dbReference type="PANTHER" id="PTHR30153:SF2">
    <property type="entry name" value="REPLICATIVE DNA HELICASE"/>
    <property type="match status" value="1"/>
</dbReference>
<sequence>MHHLTITNMEGDKQLLEAQILYSVIVNPKWAADLIDLEEKDFDFYQNTFKAIKKLTEEKKEVDYGAVLSLTKEVKEVMLYALSNENYGFSIIPTKEIFDQRLSLLKELSIKSQIEKSYVNELDLAILEEKIRTLQVKGKSRWFTGEDLKNLAYEILKEKKEKDLIYHLALLDKFTGGIDKGQYVIVAGRPSVGKSAFLQFIGLKNAEKGKKVLFVSAEMSEEMIVKRILQTYQPETIPQTFNILVASSTPVIEKEIESKARDFDLILIDYIQLLKPAKKYIKDLYERVTEVSSDLKRIASRFSIPLICASQFSRKAEGKQPTMADLKESGALEQDADVIISLWKHKQDEELNLNKDITMVRIDLLKNRQGQTFNNSDTHIFKVAFNKKLFVFNDVENEIPADNN</sequence>
<dbReference type="EMBL" id="DRVY01000049">
    <property type="protein sequence ID" value="HHR92209.1"/>
    <property type="molecule type" value="Genomic_DNA"/>
</dbReference>
<accession>A0A7C5USN1</accession>
<dbReference type="GO" id="GO:0005524">
    <property type="term" value="F:ATP binding"/>
    <property type="evidence" value="ECO:0007669"/>
    <property type="project" value="InterPro"/>
</dbReference>
<dbReference type="PANTHER" id="PTHR30153">
    <property type="entry name" value="REPLICATIVE DNA HELICASE DNAB"/>
    <property type="match status" value="1"/>
</dbReference>
<dbReference type="GO" id="GO:0006260">
    <property type="term" value="P:DNA replication"/>
    <property type="evidence" value="ECO:0007669"/>
    <property type="project" value="InterPro"/>
</dbReference>
<evidence type="ECO:0000259" key="1">
    <source>
        <dbReference type="PROSITE" id="PS51199"/>
    </source>
</evidence>
<dbReference type="PROSITE" id="PS51199">
    <property type="entry name" value="SF4_HELICASE"/>
    <property type="match status" value="1"/>
</dbReference>
<protein>
    <recommendedName>
        <fullName evidence="1">SF4 helicase domain-containing protein</fullName>
    </recommendedName>
</protein>
<dbReference type="SUPFAM" id="SSF52540">
    <property type="entry name" value="P-loop containing nucleoside triphosphate hydrolases"/>
    <property type="match status" value="1"/>
</dbReference>
<organism evidence="2">
    <name type="scientific">candidate division CPR3 bacterium</name>
    <dbReference type="NCBI Taxonomy" id="2268181"/>
    <lineage>
        <taxon>Bacteria</taxon>
        <taxon>Bacteria division CPR3</taxon>
    </lineage>
</organism>
<evidence type="ECO:0000313" key="2">
    <source>
        <dbReference type="EMBL" id="HHR92209.1"/>
    </source>
</evidence>
<comment type="caution">
    <text evidence="2">The sequence shown here is derived from an EMBL/GenBank/DDBJ whole genome shotgun (WGS) entry which is preliminary data.</text>
</comment>
<feature type="domain" description="SF4 helicase" evidence="1">
    <location>
        <begin position="157"/>
        <end position="399"/>
    </location>
</feature>
<dbReference type="GO" id="GO:0003678">
    <property type="term" value="F:DNA helicase activity"/>
    <property type="evidence" value="ECO:0007669"/>
    <property type="project" value="InterPro"/>
</dbReference>
<proteinExistence type="predicted"/>
<dbReference type="InterPro" id="IPR007694">
    <property type="entry name" value="DNA_helicase_DnaB-like_C"/>
</dbReference>
<dbReference type="Gene3D" id="3.40.50.300">
    <property type="entry name" value="P-loop containing nucleotide triphosphate hydrolases"/>
    <property type="match status" value="2"/>
</dbReference>
<dbReference type="InterPro" id="IPR027417">
    <property type="entry name" value="P-loop_NTPase"/>
</dbReference>
<dbReference type="Pfam" id="PF03796">
    <property type="entry name" value="DnaB_C"/>
    <property type="match status" value="2"/>
</dbReference>
<reference evidence="2" key="1">
    <citation type="journal article" date="2020" name="mSystems">
        <title>Genome- and Community-Level Interaction Insights into Carbon Utilization and Element Cycling Functions of Hydrothermarchaeota in Hydrothermal Sediment.</title>
        <authorList>
            <person name="Zhou Z."/>
            <person name="Liu Y."/>
            <person name="Xu W."/>
            <person name="Pan J."/>
            <person name="Luo Z.H."/>
            <person name="Li M."/>
        </authorList>
    </citation>
    <scope>NUCLEOTIDE SEQUENCE [LARGE SCALE GENOMIC DNA]</scope>
    <source>
        <strain evidence="2">SpSt-1042</strain>
    </source>
</reference>
<dbReference type="AlphaFoldDB" id="A0A7C5USN1"/>
<dbReference type="GO" id="GO:0005829">
    <property type="term" value="C:cytosol"/>
    <property type="evidence" value="ECO:0007669"/>
    <property type="project" value="TreeGrafter"/>
</dbReference>
<name>A0A7C5USN1_UNCC3</name>
<gene>
    <name evidence="2" type="ORF">ENL96_01720</name>
</gene>